<dbReference type="RefSeq" id="WP_006526170.1">
    <property type="nucleotide sequence ID" value="NZ_GL637665.1"/>
</dbReference>
<organism evidence="1 2">
    <name type="scientific">Solobacterium moorei F0204</name>
    <dbReference type="NCBI Taxonomy" id="706433"/>
    <lineage>
        <taxon>Bacteria</taxon>
        <taxon>Bacillati</taxon>
        <taxon>Bacillota</taxon>
        <taxon>Erysipelotrichia</taxon>
        <taxon>Erysipelotrichales</taxon>
        <taxon>Erysipelotrichaceae</taxon>
        <taxon>Solobacterium</taxon>
    </lineage>
</organism>
<gene>
    <name evidence="1" type="ORF">HMPREF9430_01362</name>
</gene>
<evidence type="ECO:0000313" key="2">
    <source>
        <dbReference type="Proteomes" id="UP000004097"/>
    </source>
</evidence>
<dbReference type="STRING" id="706433.HMPREF9430_01362"/>
<dbReference type="AlphaFoldDB" id="E7MP82"/>
<proteinExistence type="predicted"/>
<protein>
    <submittedName>
        <fullName evidence="1">Uncharacterized protein</fullName>
    </submittedName>
</protein>
<sequence length="53" mass="6013">MNYRIEYTAISNGSTVIEYADASRQAELVREAESGTINIINEYRYESYAEVSA</sequence>
<dbReference type="GeneID" id="89620588"/>
<reference evidence="1 2" key="1">
    <citation type="submission" date="2010-08" db="EMBL/GenBank/DDBJ databases">
        <authorList>
            <person name="Weinstock G."/>
            <person name="Sodergren E."/>
            <person name="Clifton S."/>
            <person name="Fulton L."/>
            <person name="Fulton B."/>
            <person name="Courtney L."/>
            <person name="Fronick C."/>
            <person name="Harrison M."/>
            <person name="Strong C."/>
            <person name="Farmer C."/>
            <person name="Delahaunty K."/>
            <person name="Markovic C."/>
            <person name="Hall O."/>
            <person name="Minx P."/>
            <person name="Tomlinson C."/>
            <person name="Mitreva M."/>
            <person name="Hou S."/>
            <person name="Chen J."/>
            <person name="Wollam A."/>
            <person name="Pepin K.H."/>
            <person name="Johnson M."/>
            <person name="Bhonagiri V."/>
            <person name="Zhang X."/>
            <person name="Suruliraj S."/>
            <person name="Warren W."/>
            <person name="Chinwalla A."/>
            <person name="Mardis E.R."/>
            <person name="Wilson R.K."/>
        </authorList>
    </citation>
    <scope>NUCLEOTIDE SEQUENCE [LARGE SCALE GENOMIC DNA]</scope>
    <source>
        <strain evidence="1 2">F0204</strain>
    </source>
</reference>
<dbReference type="Proteomes" id="UP000004097">
    <property type="component" value="Unassembled WGS sequence"/>
</dbReference>
<name>E7MP82_9FIRM</name>
<accession>E7MP82</accession>
<comment type="caution">
    <text evidence="1">The sequence shown here is derived from an EMBL/GenBank/DDBJ whole genome shotgun (WGS) entry which is preliminary data.</text>
</comment>
<keyword evidence="2" id="KW-1185">Reference proteome</keyword>
<dbReference type="HOGENOM" id="CLU_3066277_0_0_9"/>
<dbReference type="EMBL" id="AECQ01000028">
    <property type="protein sequence ID" value="EFW23987.1"/>
    <property type="molecule type" value="Genomic_DNA"/>
</dbReference>
<evidence type="ECO:0000313" key="1">
    <source>
        <dbReference type="EMBL" id="EFW23987.1"/>
    </source>
</evidence>